<evidence type="ECO:0000313" key="1">
    <source>
        <dbReference type="EMBL" id="SEO30666.1"/>
    </source>
</evidence>
<gene>
    <name evidence="1" type="ORF">SAMN05216404_1177</name>
</gene>
<sequence>MLRFYRFPLTKHCSGQAAEGTRIPLIRISNHVALDRGSYRLACLRDQEKATLGGVNQKVVVDDPSKLPSTTIMPPATMLSVTMAFRTSETRKYGSVAKNKKPGTPLCFSEQILKCQILSGVIFVGR</sequence>
<accession>A0A1H8NM67</accession>
<reference evidence="1 2" key="1">
    <citation type="submission" date="2016-10" db="EMBL/GenBank/DDBJ databases">
        <authorList>
            <person name="de Groot N.N."/>
        </authorList>
    </citation>
    <scope>NUCLEOTIDE SEQUENCE [LARGE SCALE GENOMIC DNA]</scope>
    <source>
        <strain evidence="1 2">Nl18</strain>
    </source>
</reference>
<organism evidence="1 2">
    <name type="scientific">Nitrosospira multiformis</name>
    <dbReference type="NCBI Taxonomy" id="1231"/>
    <lineage>
        <taxon>Bacteria</taxon>
        <taxon>Pseudomonadati</taxon>
        <taxon>Pseudomonadota</taxon>
        <taxon>Betaproteobacteria</taxon>
        <taxon>Nitrosomonadales</taxon>
        <taxon>Nitrosomonadaceae</taxon>
        <taxon>Nitrosospira</taxon>
    </lineage>
</organism>
<dbReference type="Proteomes" id="UP000183898">
    <property type="component" value="Unassembled WGS sequence"/>
</dbReference>
<protein>
    <submittedName>
        <fullName evidence="1">Uncharacterized protein</fullName>
    </submittedName>
</protein>
<name>A0A1H8NM67_9PROT</name>
<proteinExistence type="predicted"/>
<dbReference type="EMBL" id="FOCT01000017">
    <property type="protein sequence ID" value="SEO30666.1"/>
    <property type="molecule type" value="Genomic_DNA"/>
</dbReference>
<dbReference type="AlphaFoldDB" id="A0A1H8NM67"/>
<evidence type="ECO:0000313" key="2">
    <source>
        <dbReference type="Proteomes" id="UP000183898"/>
    </source>
</evidence>